<feature type="compositionally biased region" description="Basic and acidic residues" evidence="1">
    <location>
        <begin position="73"/>
        <end position="87"/>
    </location>
</feature>
<feature type="region of interest" description="Disordered" evidence="1">
    <location>
        <begin position="1"/>
        <end position="127"/>
    </location>
</feature>
<sequence>ARSHDPHGQRPGRHRPVLAGRHRQRVPLHGGSDRARSAVGQRGRRRRRGPDRTRPRQPRRDHRGRGRVVGAGRQDHRLPRGDGRLPEGQRGLRARVRRRASGALDGAGRRPPARRARRDRRRRRARL</sequence>
<feature type="compositionally biased region" description="Basic residues" evidence="1">
    <location>
        <begin position="111"/>
        <end position="127"/>
    </location>
</feature>
<accession>A0A6J4LL49</accession>
<dbReference type="EMBL" id="CADCTU010000577">
    <property type="protein sequence ID" value="CAA9333792.1"/>
    <property type="molecule type" value="Genomic_DNA"/>
</dbReference>
<feature type="compositionally biased region" description="Low complexity" evidence="1">
    <location>
        <begin position="101"/>
        <end position="110"/>
    </location>
</feature>
<organism evidence="2">
    <name type="scientific">uncultured Gemmatimonadaceae bacterium</name>
    <dbReference type="NCBI Taxonomy" id="246130"/>
    <lineage>
        <taxon>Bacteria</taxon>
        <taxon>Pseudomonadati</taxon>
        <taxon>Gemmatimonadota</taxon>
        <taxon>Gemmatimonadia</taxon>
        <taxon>Gemmatimonadales</taxon>
        <taxon>Gemmatimonadaceae</taxon>
        <taxon>environmental samples</taxon>
    </lineage>
</organism>
<evidence type="ECO:0000256" key="1">
    <source>
        <dbReference type="SAM" id="MobiDB-lite"/>
    </source>
</evidence>
<evidence type="ECO:0000313" key="2">
    <source>
        <dbReference type="EMBL" id="CAA9333792.1"/>
    </source>
</evidence>
<name>A0A6J4LL49_9BACT</name>
<feature type="compositionally biased region" description="Basic residues" evidence="1">
    <location>
        <begin position="42"/>
        <end position="66"/>
    </location>
</feature>
<feature type="non-terminal residue" evidence="2">
    <location>
        <position position="127"/>
    </location>
</feature>
<feature type="compositionally biased region" description="Basic residues" evidence="1">
    <location>
        <begin position="10"/>
        <end position="26"/>
    </location>
</feature>
<reference evidence="2" key="1">
    <citation type="submission" date="2020-02" db="EMBL/GenBank/DDBJ databases">
        <authorList>
            <person name="Meier V. D."/>
        </authorList>
    </citation>
    <scope>NUCLEOTIDE SEQUENCE</scope>
    <source>
        <strain evidence="2">AVDCRST_MAG11</strain>
    </source>
</reference>
<proteinExistence type="predicted"/>
<gene>
    <name evidence="2" type="ORF">AVDCRST_MAG11-2595</name>
</gene>
<dbReference type="AlphaFoldDB" id="A0A6J4LL49"/>
<protein>
    <submittedName>
        <fullName evidence="2">RidA/YER057c/UK114 superfamily protein</fullName>
    </submittedName>
</protein>
<feature type="non-terminal residue" evidence="2">
    <location>
        <position position="1"/>
    </location>
</feature>